<reference evidence="2 3" key="1">
    <citation type="submission" date="2021-07" db="EMBL/GenBank/DDBJ databases">
        <title>Whole Genome Sequence of Nocardia Iowensis.</title>
        <authorList>
            <person name="Lamm A."/>
            <person name="Collins-Fairclough A.M."/>
            <person name="Bunk B."/>
            <person name="Sproer C."/>
        </authorList>
    </citation>
    <scope>NUCLEOTIDE SEQUENCE [LARGE SCALE GENOMIC DNA]</scope>
    <source>
        <strain evidence="2 3">NRRL 5646</strain>
    </source>
</reference>
<accession>A0ABX8RXW5</accession>
<proteinExistence type="predicted"/>
<dbReference type="Pfam" id="PF03756">
    <property type="entry name" value="AfsA"/>
    <property type="match status" value="2"/>
</dbReference>
<evidence type="ECO:0000313" key="2">
    <source>
        <dbReference type="EMBL" id="QXN94509.1"/>
    </source>
</evidence>
<feature type="domain" description="A-factor biosynthesis hotdog" evidence="1">
    <location>
        <begin position="191"/>
        <end position="296"/>
    </location>
</feature>
<dbReference type="RefSeq" id="WP_218477080.1">
    <property type="nucleotide sequence ID" value="NZ_BAABJN010000015.1"/>
</dbReference>
<keyword evidence="3" id="KW-1185">Reference proteome</keyword>
<dbReference type="InterPro" id="IPR005509">
    <property type="entry name" value="AfsA_hotdog_dom"/>
</dbReference>
<feature type="domain" description="A-factor biosynthesis hotdog" evidence="1">
    <location>
        <begin position="14"/>
        <end position="151"/>
    </location>
</feature>
<name>A0ABX8RXW5_NOCIO</name>
<evidence type="ECO:0000259" key="1">
    <source>
        <dbReference type="Pfam" id="PF03756"/>
    </source>
</evidence>
<gene>
    <name evidence="2" type="ORF">KV110_16520</name>
</gene>
<evidence type="ECO:0000313" key="3">
    <source>
        <dbReference type="Proteomes" id="UP000694257"/>
    </source>
</evidence>
<dbReference type="EMBL" id="CP078145">
    <property type="protein sequence ID" value="QXN94509.1"/>
    <property type="molecule type" value="Genomic_DNA"/>
</dbReference>
<protein>
    <recommendedName>
        <fullName evidence="1">A-factor biosynthesis hotdog domain-containing protein</fullName>
    </recommendedName>
</protein>
<sequence length="325" mass="36508">MTALNFAHTLDRRLVHRHANSEVFVTAVDRVDENHYGFAAQLPRWHPFFSDGCDDPHACHDLLLLVEVARQGSFALAHTYEAVPLPQQFLIRWVNAQILEPDALRIGDTPLDVVCHCRLVRRFHREQQLVGAICENEVRVGDRTVARIDFSASWMPPELFERLRREWRASCGLGYPPSARVEPTRLHPYTVGRTNPLNVLIEAVVPGDGAIEATVVADSRNPTLFDHPVDHVPGMAQLEAARQLSTIACPARGRHLQLRSLRAEFAFIAEPDVTLSCHTELTDDGSTRSRLRQHDRTVAEINLGWSAASAPSPNRAVEQWEVART</sequence>
<organism evidence="2 3">
    <name type="scientific">Nocardia iowensis</name>
    <dbReference type="NCBI Taxonomy" id="204891"/>
    <lineage>
        <taxon>Bacteria</taxon>
        <taxon>Bacillati</taxon>
        <taxon>Actinomycetota</taxon>
        <taxon>Actinomycetes</taxon>
        <taxon>Mycobacteriales</taxon>
        <taxon>Nocardiaceae</taxon>
        <taxon>Nocardia</taxon>
    </lineage>
</organism>
<dbReference type="Proteomes" id="UP000694257">
    <property type="component" value="Chromosome"/>
</dbReference>